<protein>
    <recommendedName>
        <fullName evidence="1">N-acetylmuramoyl-L-alanine amidase domain-containing protein</fullName>
    </recommendedName>
</protein>
<evidence type="ECO:0000259" key="1">
    <source>
        <dbReference type="SMART" id="SM00644"/>
    </source>
</evidence>
<evidence type="ECO:0000313" key="5">
    <source>
        <dbReference type="Proteomes" id="UP000037962"/>
    </source>
</evidence>
<dbReference type="GO" id="GO:0009253">
    <property type="term" value="P:peptidoglycan catabolic process"/>
    <property type="evidence" value="ECO:0007669"/>
    <property type="project" value="InterPro"/>
</dbReference>
<dbReference type="Pfam" id="PF01510">
    <property type="entry name" value="Amidase_2"/>
    <property type="match status" value="1"/>
</dbReference>
<evidence type="ECO:0000313" key="2">
    <source>
        <dbReference type="EMBL" id="KPG14775.1"/>
    </source>
</evidence>
<evidence type="ECO:0000313" key="3">
    <source>
        <dbReference type="EMBL" id="KPG34120.1"/>
    </source>
</evidence>
<dbReference type="Proteomes" id="UP000037962">
    <property type="component" value="Unassembled WGS sequence"/>
</dbReference>
<reference evidence="4 5" key="1">
    <citation type="submission" date="2015-09" db="EMBL/GenBank/DDBJ databases">
        <title>Genome Sequences of Mycobacterium immunogenum Isolates, Recuperated from a Chloraminated Drinking Water Distribution System Simulator Subjected to Episodes of Nitrification.</title>
        <authorList>
            <person name="Gomez-Alvarez V."/>
            <person name="Revetta R.P."/>
        </authorList>
    </citation>
    <scope>NUCLEOTIDE SEQUENCE [LARGE SCALE GENOMIC DNA]</scope>
    <source>
        <strain evidence="2 4">H008</strain>
        <strain evidence="3 5">H076</strain>
    </source>
</reference>
<proteinExistence type="predicted"/>
<dbReference type="EMBL" id="LJFS01000012">
    <property type="protein sequence ID" value="KPG34120.1"/>
    <property type="molecule type" value="Genomic_DNA"/>
</dbReference>
<dbReference type="InterPro" id="IPR036505">
    <property type="entry name" value="Amidase/PGRP_sf"/>
</dbReference>
<dbReference type="AlphaFoldDB" id="A0A7V8LRQ4"/>
<dbReference type="EMBL" id="LJFO01000003">
    <property type="protein sequence ID" value="KPG14775.1"/>
    <property type="molecule type" value="Genomic_DNA"/>
</dbReference>
<dbReference type="Proteomes" id="UP000037843">
    <property type="component" value="Unassembled WGS sequence"/>
</dbReference>
<keyword evidence="5" id="KW-1185">Reference proteome</keyword>
<dbReference type="InterPro" id="IPR002502">
    <property type="entry name" value="Amidase_domain"/>
</dbReference>
<dbReference type="Gene3D" id="3.40.80.10">
    <property type="entry name" value="Peptidoglycan recognition protein-like"/>
    <property type="match status" value="1"/>
</dbReference>
<name>A0A7V8LRQ4_9MYCO</name>
<evidence type="ECO:0000313" key="4">
    <source>
        <dbReference type="Proteomes" id="UP000037843"/>
    </source>
</evidence>
<sequence length="237" mass="25736">MGFTGDPVWLEDVLREALGDRLHVVDGWKTRGTGAGENGSDQMGPLWGVMIHHTGNRNESIDTIKNGRPGLAGPLSQCLITPDGICHLIAIGPCNHAGIGQYPGISKNMGNTRLIGFECAWPTIRPDGSYDERERWPDAQIITMRDAAAAVVKKLGYGADRVIGHKEYATAPPNVKWDPGNIDMNWFRGEVAKDLRGDFDGPPIVIPPVLTDRQLLERIDAGVADLNRKLNGIGATK</sequence>
<dbReference type="SMART" id="SM00644">
    <property type="entry name" value="Ami_2"/>
    <property type="match status" value="1"/>
</dbReference>
<accession>A0A7V8LRQ4</accession>
<organism evidence="2 4">
    <name type="scientific">Mycobacteroides immunogenum</name>
    <dbReference type="NCBI Taxonomy" id="83262"/>
    <lineage>
        <taxon>Bacteria</taxon>
        <taxon>Bacillati</taxon>
        <taxon>Actinomycetota</taxon>
        <taxon>Actinomycetes</taxon>
        <taxon>Mycobacteriales</taxon>
        <taxon>Mycobacteriaceae</taxon>
        <taxon>Mycobacteroides</taxon>
    </lineage>
</organism>
<feature type="domain" description="N-acetylmuramoyl-L-alanine amidase" evidence="1">
    <location>
        <begin position="34"/>
        <end position="180"/>
    </location>
</feature>
<gene>
    <name evidence="2" type="ORF">AN908_08055</name>
    <name evidence="3" type="ORF">AN912_11730</name>
</gene>
<comment type="caution">
    <text evidence="2">The sequence shown here is derived from an EMBL/GenBank/DDBJ whole genome shotgun (WGS) entry which is preliminary data.</text>
</comment>
<dbReference type="OrthoDB" id="5178799at2"/>
<dbReference type="SUPFAM" id="SSF55846">
    <property type="entry name" value="N-acetylmuramoyl-L-alanine amidase-like"/>
    <property type="match status" value="1"/>
</dbReference>
<dbReference type="GO" id="GO:0008745">
    <property type="term" value="F:N-acetylmuramoyl-L-alanine amidase activity"/>
    <property type="evidence" value="ECO:0007669"/>
    <property type="project" value="InterPro"/>
</dbReference>